<proteinExistence type="predicted"/>
<dbReference type="InterPro" id="IPR051397">
    <property type="entry name" value="Zn-ADH-like_protein"/>
</dbReference>
<evidence type="ECO:0000313" key="3">
    <source>
        <dbReference type="Proteomes" id="UP001338125"/>
    </source>
</evidence>
<dbReference type="SUPFAM" id="SSF50129">
    <property type="entry name" value="GroES-like"/>
    <property type="match status" value="1"/>
</dbReference>
<reference evidence="2 3" key="1">
    <citation type="submission" date="2024-01" db="EMBL/GenBank/DDBJ databases">
        <title>Complete genome of Cladobotryum mycophilum ATHUM6906.</title>
        <authorList>
            <person name="Christinaki A.C."/>
            <person name="Myridakis A.I."/>
            <person name="Kouvelis V.N."/>
        </authorList>
    </citation>
    <scope>NUCLEOTIDE SEQUENCE [LARGE SCALE GENOMIC DNA]</scope>
    <source>
        <strain evidence="2 3">ATHUM6906</strain>
    </source>
</reference>
<feature type="domain" description="Enoyl reductase (ER)" evidence="1">
    <location>
        <begin position="14"/>
        <end position="332"/>
    </location>
</feature>
<dbReference type="Gene3D" id="3.90.180.10">
    <property type="entry name" value="Medium-chain alcohol dehydrogenases, catalytic domain"/>
    <property type="match status" value="1"/>
</dbReference>
<dbReference type="SUPFAM" id="SSF51735">
    <property type="entry name" value="NAD(P)-binding Rossmann-fold domains"/>
    <property type="match status" value="1"/>
</dbReference>
<dbReference type="Gene3D" id="3.40.50.720">
    <property type="entry name" value="NAD(P)-binding Rossmann-like Domain"/>
    <property type="match status" value="1"/>
</dbReference>
<organism evidence="2 3">
    <name type="scientific">Cladobotryum mycophilum</name>
    <dbReference type="NCBI Taxonomy" id="491253"/>
    <lineage>
        <taxon>Eukaryota</taxon>
        <taxon>Fungi</taxon>
        <taxon>Dikarya</taxon>
        <taxon>Ascomycota</taxon>
        <taxon>Pezizomycotina</taxon>
        <taxon>Sordariomycetes</taxon>
        <taxon>Hypocreomycetidae</taxon>
        <taxon>Hypocreales</taxon>
        <taxon>Hypocreaceae</taxon>
        <taxon>Cladobotryum</taxon>
    </lineage>
</organism>
<dbReference type="PANTHER" id="PTHR43677:SF4">
    <property type="entry name" value="QUINONE OXIDOREDUCTASE-LIKE PROTEIN 2"/>
    <property type="match status" value="1"/>
</dbReference>
<gene>
    <name evidence="2" type="ORF">PT974_09956</name>
</gene>
<name>A0ABR0S8H2_9HYPO</name>
<accession>A0ABR0S8H2</accession>
<dbReference type="Pfam" id="PF13602">
    <property type="entry name" value="ADH_zinc_N_2"/>
    <property type="match status" value="1"/>
</dbReference>
<protein>
    <submittedName>
        <fullName evidence="2">Protein indc11</fullName>
    </submittedName>
</protein>
<sequence>MSVTNRKVVITKFGDVSNLAIVEEELEAPAQDHVQVNIIYAGFAGADVNMRMGIYPFQKQAPLTPGYSFVGRVKANGPGSSKFQPGDIVCALTVYDSDATYINIPEKYLVPVPSGVDLQQVVSLVVDWSTAYGMVHRYAKVTKGQRVFIHGMSGAVGQGVMHLCKLQGAEVYGTASERNHAALKEAGGHPFVYTNKDWIPAMQALGGVHAVFDPLGFESFDESWSILTNAQPSTLVAYGNNKNSLGDDQPRSPYLSIAKLFLRNAVLWSNKSASFFMITRDQKTFEPELTTLLDMLKEGRISVPIKGVWDMDNIKEAHEAWGRGPNMGSLVIRVSEE</sequence>
<evidence type="ECO:0000259" key="1">
    <source>
        <dbReference type="SMART" id="SM00829"/>
    </source>
</evidence>
<comment type="caution">
    <text evidence="2">The sequence shown here is derived from an EMBL/GenBank/DDBJ whole genome shotgun (WGS) entry which is preliminary data.</text>
</comment>
<dbReference type="CDD" id="cd08273">
    <property type="entry name" value="MDR8"/>
    <property type="match status" value="1"/>
</dbReference>
<dbReference type="InterPro" id="IPR036291">
    <property type="entry name" value="NAD(P)-bd_dom_sf"/>
</dbReference>
<dbReference type="InterPro" id="IPR011032">
    <property type="entry name" value="GroES-like_sf"/>
</dbReference>
<keyword evidence="3" id="KW-1185">Reference proteome</keyword>
<dbReference type="Pfam" id="PF08240">
    <property type="entry name" value="ADH_N"/>
    <property type="match status" value="1"/>
</dbReference>
<dbReference type="PANTHER" id="PTHR43677">
    <property type="entry name" value="SHORT-CHAIN DEHYDROGENASE/REDUCTASE"/>
    <property type="match status" value="1"/>
</dbReference>
<dbReference type="SMART" id="SM00829">
    <property type="entry name" value="PKS_ER"/>
    <property type="match status" value="1"/>
</dbReference>
<dbReference type="Proteomes" id="UP001338125">
    <property type="component" value="Unassembled WGS sequence"/>
</dbReference>
<evidence type="ECO:0000313" key="2">
    <source>
        <dbReference type="EMBL" id="KAK5988473.1"/>
    </source>
</evidence>
<dbReference type="InterPro" id="IPR020843">
    <property type="entry name" value="ER"/>
</dbReference>
<dbReference type="InterPro" id="IPR013154">
    <property type="entry name" value="ADH-like_N"/>
</dbReference>
<dbReference type="EMBL" id="JAVFKD010000015">
    <property type="protein sequence ID" value="KAK5988473.1"/>
    <property type="molecule type" value="Genomic_DNA"/>
</dbReference>